<dbReference type="GO" id="GO:0006352">
    <property type="term" value="P:DNA-templated transcription initiation"/>
    <property type="evidence" value="ECO:0007669"/>
    <property type="project" value="InterPro"/>
</dbReference>
<evidence type="ECO:0000259" key="7">
    <source>
        <dbReference type="Pfam" id="PF08281"/>
    </source>
</evidence>
<dbReference type="InterPro" id="IPR014284">
    <property type="entry name" value="RNA_pol_sigma-70_dom"/>
</dbReference>
<comment type="caution">
    <text evidence="8">The sequence shown here is derived from an EMBL/GenBank/DDBJ whole genome shotgun (WGS) entry which is preliminary data.</text>
</comment>
<proteinExistence type="inferred from homology"/>
<sequence>MPRFEDLLVEALPHMRAFARSLTTDHALADDLVQEAATRALANRDSYEPGTNFRGWVFTILRNTFYSEQRRKWRKSETNDDVAMEAHADIGGQQAGLEMDDFKRAFARLPPEQREALILVGACGFEYEQAAAVIGCAPGTVKSRVSRARRDLRAMLDRDDVGSRRGTPPAGANDTMAEIERQISYAFKSSCPEPGETPPAETRRARAVAS</sequence>
<name>A0A5M6IDZ0_9PROT</name>
<dbReference type="CDD" id="cd06171">
    <property type="entry name" value="Sigma70_r4"/>
    <property type="match status" value="1"/>
</dbReference>
<dbReference type="InterPro" id="IPR013249">
    <property type="entry name" value="RNA_pol_sigma70_r4_t2"/>
</dbReference>
<dbReference type="InterPro" id="IPR013324">
    <property type="entry name" value="RNA_pol_sigma_r3/r4-like"/>
</dbReference>
<evidence type="ECO:0000256" key="3">
    <source>
        <dbReference type="ARBA" id="ARBA00023082"/>
    </source>
</evidence>
<dbReference type="NCBIfam" id="TIGR02937">
    <property type="entry name" value="sigma70-ECF"/>
    <property type="match status" value="1"/>
</dbReference>
<dbReference type="OrthoDB" id="9803470at2"/>
<dbReference type="InterPro" id="IPR007627">
    <property type="entry name" value="RNA_pol_sigma70_r2"/>
</dbReference>
<dbReference type="SUPFAM" id="SSF88946">
    <property type="entry name" value="Sigma2 domain of RNA polymerase sigma factors"/>
    <property type="match status" value="1"/>
</dbReference>
<feature type="domain" description="RNA polymerase sigma factor 70 region 4 type 2" evidence="7">
    <location>
        <begin position="102"/>
        <end position="152"/>
    </location>
</feature>
<evidence type="ECO:0000256" key="1">
    <source>
        <dbReference type="ARBA" id="ARBA00010641"/>
    </source>
</evidence>
<dbReference type="GO" id="GO:0016987">
    <property type="term" value="F:sigma factor activity"/>
    <property type="evidence" value="ECO:0007669"/>
    <property type="project" value="UniProtKB-KW"/>
</dbReference>
<dbReference type="RefSeq" id="WP_150061814.1">
    <property type="nucleotide sequence ID" value="NZ_JACHII010000007.1"/>
</dbReference>
<dbReference type="Pfam" id="PF08281">
    <property type="entry name" value="Sigma70_r4_2"/>
    <property type="match status" value="1"/>
</dbReference>
<feature type="domain" description="RNA polymerase sigma-70 region 2" evidence="6">
    <location>
        <begin position="10"/>
        <end position="74"/>
    </location>
</feature>
<dbReference type="PANTHER" id="PTHR43133">
    <property type="entry name" value="RNA POLYMERASE ECF-TYPE SIGMA FACTO"/>
    <property type="match status" value="1"/>
</dbReference>
<dbReference type="SUPFAM" id="SSF88659">
    <property type="entry name" value="Sigma3 and sigma4 domains of RNA polymerase sigma factors"/>
    <property type="match status" value="1"/>
</dbReference>
<evidence type="ECO:0000313" key="9">
    <source>
        <dbReference type="Proteomes" id="UP000324065"/>
    </source>
</evidence>
<dbReference type="Pfam" id="PF04542">
    <property type="entry name" value="Sigma70_r2"/>
    <property type="match status" value="1"/>
</dbReference>
<feature type="region of interest" description="Disordered" evidence="5">
    <location>
        <begin position="157"/>
        <end position="176"/>
    </location>
</feature>
<evidence type="ECO:0000256" key="2">
    <source>
        <dbReference type="ARBA" id="ARBA00023015"/>
    </source>
</evidence>
<evidence type="ECO:0000256" key="5">
    <source>
        <dbReference type="SAM" id="MobiDB-lite"/>
    </source>
</evidence>
<keyword evidence="2" id="KW-0805">Transcription regulation</keyword>
<dbReference type="PANTHER" id="PTHR43133:SF25">
    <property type="entry name" value="RNA POLYMERASE SIGMA FACTOR RFAY-RELATED"/>
    <property type="match status" value="1"/>
</dbReference>
<keyword evidence="4" id="KW-0804">Transcription</keyword>
<protein>
    <submittedName>
        <fullName evidence="8">Sigma-70 family RNA polymerase sigma factor</fullName>
    </submittedName>
</protein>
<keyword evidence="3" id="KW-0731">Sigma factor</keyword>
<dbReference type="Gene3D" id="1.10.1740.10">
    <property type="match status" value="1"/>
</dbReference>
<dbReference type="InterPro" id="IPR013325">
    <property type="entry name" value="RNA_pol_sigma_r2"/>
</dbReference>
<evidence type="ECO:0000313" key="8">
    <source>
        <dbReference type="EMBL" id="KAA5606292.1"/>
    </source>
</evidence>
<accession>A0A5M6IDZ0</accession>
<dbReference type="InterPro" id="IPR039425">
    <property type="entry name" value="RNA_pol_sigma-70-like"/>
</dbReference>
<dbReference type="InterPro" id="IPR036388">
    <property type="entry name" value="WH-like_DNA-bd_sf"/>
</dbReference>
<evidence type="ECO:0000259" key="6">
    <source>
        <dbReference type="Pfam" id="PF04542"/>
    </source>
</evidence>
<gene>
    <name evidence="8" type="ORF">F1188_07695</name>
</gene>
<dbReference type="Proteomes" id="UP000324065">
    <property type="component" value="Unassembled WGS sequence"/>
</dbReference>
<dbReference type="Gene3D" id="1.10.10.10">
    <property type="entry name" value="Winged helix-like DNA-binding domain superfamily/Winged helix DNA-binding domain"/>
    <property type="match status" value="1"/>
</dbReference>
<comment type="similarity">
    <text evidence="1">Belongs to the sigma-70 factor family. ECF subfamily.</text>
</comment>
<organism evidence="8 9">
    <name type="scientific">Roseospira marina</name>
    <dbReference type="NCBI Taxonomy" id="140057"/>
    <lineage>
        <taxon>Bacteria</taxon>
        <taxon>Pseudomonadati</taxon>
        <taxon>Pseudomonadota</taxon>
        <taxon>Alphaproteobacteria</taxon>
        <taxon>Rhodospirillales</taxon>
        <taxon>Rhodospirillaceae</taxon>
        <taxon>Roseospira</taxon>
    </lineage>
</organism>
<reference evidence="8 9" key="1">
    <citation type="submission" date="2019-09" db="EMBL/GenBank/DDBJ databases">
        <title>Genome sequence of Roseospira marina, one of the more divergent members of the non-sulfur purple photosynthetic bacterial family, the Rhodospirillaceae.</title>
        <authorList>
            <person name="Meyer T."/>
            <person name="Kyndt J."/>
        </authorList>
    </citation>
    <scope>NUCLEOTIDE SEQUENCE [LARGE SCALE GENOMIC DNA]</scope>
    <source>
        <strain evidence="8 9">DSM 15113</strain>
    </source>
</reference>
<dbReference type="EMBL" id="VWPJ01000005">
    <property type="protein sequence ID" value="KAA5606292.1"/>
    <property type="molecule type" value="Genomic_DNA"/>
</dbReference>
<dbReference type="GO" id="GO:0003677">
    <property type="term" value="F:DNA binding"/>
    <property type="evidence" value="ECO:0007669"/>
    <property type="project" value="InterPro"/>
</dbReference>
<evidence type="ECO:0000256" key="4">
    <source>
        <dbReference type="ARBA" id="ARBA00023163"/>
    </source>
</evidence>
<feature type="region of interest" description="Disordered" evidence="5">
    <location>
        <begin position="187"/>
        <end position="210"/>
    </location>
</feature>
<dbReference type="AlphaFoldDB" id="A0A5M6IDZ0"/>
<keyword evidence="9" id="KW-1185">Reference proteome</keyword>